<evidence type="ECO:0000313" key="2">
    <source>
        <dbReference type="EMBL" id="ARQ98101.1"/>
    </source>
</evidence>
<feature type="transmembrane region" description="Helical" evidence="1">
    <location>
        <begin position="6"/>
        <end position="24"/>
    </location>
</feature>
<dbReference type="Pfam" id="PF19610">
    <property type="entry name" value="DUF6115"/>
    <property type="match status" value="1"/>
</dbReference>
<keyword evidence="1" id="KW-1133">Transmembrane helix</keyword>
<evidence type="ECO:0000256" key="1">
    <source>
        <dbReference type="SAM" id="Phobius"/>
    </source>
</evidence>
<gene>
    <name evidence="2" type="ORF">CLAN_1378</name>
</gene>
<keyword evidence="1" id="KW-0472">Membrane</keyword>
<name>A0A1X9SPD6_9BACT</name>
<dbReference type="InterPro" id="IPR046118">
    <property type="entry name" value="DUF6115"/>
</dbReference>
<accession>A0A1X9SPD6</accession>
<reference evidence="3" key="1">
    <citation type="journal article" date="2017" name="Genome Biol. Evol.">
        <title>Comparative Genomic Analysis Identifies a Campylobacter Clade Deficient in Selenium Metabolism.</title>
        <authorList>
            <person name="Miller W.G."/>
            <person name="Yee E."/>
            <person name="Lopes B.S."/>
            <person name="Chapman M.H."/>
            <person name="Huynh S."/>
            <person name="Bono J.L."/>
            <person name="Parker C.T."/>
            <person name="Strachan N.J.C."/>
            <person name="Forbes K.J."/>
        </authorList>
    </citation>
    <scope>NUCLEOTIDE SEQUENCE [LARGE SCALE GENOMIC DNA]</scope>
    <source>
        <strain evidence="3">NCTC 13004</strain>
    </source>
</reference>
<proteinExistence type="predicted"/>
<dbReference type="Proteomes" id="UP000202031">
    <property type="component" value="Chromosome"/>
</dbReference>
<evidence type="ECO:0008006" key="4">
    <source>
        <dbReference type="Google" id="ProtNLM"/>
    </source>
</evidence>
<dbReference type="RefSeq" id="WP_100590907.1">
    <property type="nucleotide sequence ID" value="NZ_CP015578.1"/>
</dbReference>
<evidence type="ECO:0000313" key="3">
    <source>
        <dbReference type="Proteomes" id="UP000202031"/>
    </source>
</evidence>
<keyword evidence="1" id="KW-0812">Transmembrane</keyword>
<protein>
    <recommendedName>
        <fullName evidence="4">Periplasmic protein</fullName>
    </recommendedName>
</protein>
<dbReference type="AlphaFoldDB" id="A0A1X9SPD6"/>
<dbReference type="KEGG" id="clx:CLAN_1378"/>
<dbReference type="GeneID" id="46921846"/>
<dbReference type="EMBL" id="CP015578">
    <property type="protein sequence ID" value="ARQ98101.1"/>
    <property type="molecule type" value="Genomic_DNA"/>
</dbReference>
<organism evidence="2 3">
    <name type="scientific">Campylobacter lanienae NCTC 13004</name>
    <dbReference type="NCBI Taxonomy" id="1031753"/>
    <lineage>
        <taxon>Bacteria</taxon>
        <taxon>Pseudomonadati</taxon>
        <taxon>Campylobacterota</taxon>
        <taxon>Epsilonproteobacteria</taxon>
        <taxon>Campylobacterales</taxon>
        <taxon>Campylobacteraceae</taxon>
        <taxon>Campylobacter</taxon>
    </lineage>
</organism>
<sequence length="174" mass="20135">MSNELLLYIAFILLLAVFGAIFWLREKQINSKFSKFELAIEGLIKENYQLKKQIKDNAKPQEIIKNDIDMDEINHIIELKINEGLIQKISPILQNVHIIEQAVNEIKDEQQERLYSLEERTKSIGKITPPSFEANNENRVVEMFRAGKTPEAIARDLQLGVGQVTMILKFKKEI</sequence>